<dbReference type="GO" id="GO:0015074">
    <property type="term" value="P:DNA integration"/>
    <property type="evidence" value="ECO:0007669"/>
    <property type="project" value="InterPro"/>
</dbReference>
<dbReference type="EMBL" id="ANIY01004116">
    <property type="protein sequence ID" value="ETP31422.1"/>
    <property type="molecule type" value="Genomic_DNA"/>
</dbReference>
<evidence type="ECO:0000313" key="4">
    <source>
        <dbReference type="Proteomes" id="UP000018948"/>
    </source>
</evidence>
<organism evidence="3 4">
    <name type="scientific">Phytophthora nicotianae P10297</name>
    <dbReference type="NCBI Taxonomy" id="1317064"/>
    <lineage>
        <taxon>Eukaryota</taxon>
        <taxon>Sar</taxon>
        <taxon>Stramenopiles</taxon>
        <taxon>Oomycota</taxon>
        <taxon>Peronosporomycetes</taxon>
        <taxon>Peronosporales</taxon>
        <taxon>Peronosporaceae</taxon>
        <taxon>Phytophthora</taxon>
    </lineage>
</organism>
<dbReference type="Gene3D" id="1.10.443.10">
    <property type="entry name" value="Intergrase catalytic core"/>
    <property type="match status" value="1"/>
</dbReference>
<dbReference type="AlphaFoldDB" id="W2Y9L0"/>
<dbReference type="GO" id="GO:0006310">
    <property type="term" value="P:DNA recombination"/>
    <property type="evidence" value="ECO:0007669"/>
    <property type="project" value="UniProtKB-KW"/>
</dbReference>
<evidence type="ECO:0000313" key="3">
    <source>
        <dbReference type="EMBL" id="ETP31422.1"/>
    </source>
</evidence>
<evidence type="ECO:0000256" key="2">
    <source>
        <dbReference type="SAM" id="MobiDB-lite"/>
    </source>
</evidence>
<reference evidence="3 4" key="1">
    <citation type="submission" date="2013-11" db="EMBL/GenBank/DDBJ databases">
        <title>The Genome Sequence of Phytophthora parasitica P10297.</title>
        <authorList>
            <consortium name="The Broad Institute Genomics Platform"/>
            <person name="Russ C."/>
            <person name="Tyler B."/>
            <person name="Panabieres F."/>
            <person name="Shan W."/>
            <person name="Tripathy S."/>
            <person name="Grunwald N."/>
            <person name="Machado M."/>
            <person name="Johnson C.S."/>
            <person name="Walker B."/>
            <person name="Young S.K."/>
            <person name="Zeng Q."/>
            <person name="Gargeya S."/>
            <person name="Fitzgerald M."/>
            <person name="Haas B."/>
            <person name="Abouelleil A."/>
            <person name="Allen A.W."/>
            <person name="Alvarado L."/>
            <person name="Arachchi H.M."/>
            <person name="Berlin A.M."/>
            <person name="Chapman S.B."/>
            <person name="Gainer-Dewar J."/>
            <person name="Goldberg J."/>
            <person name="Griggs A."/>
            <person name="Gujja S."/>
            <person name="Hansen M."/>
            <person name="Howarth C."/>
            <person name="Imamovic A."/>
            <person name="Ireland A."/>
            <person name="Larimer J."/>
            <person name="McCowan C."/>
            <person name="Murphy C."/>
            <person name="Pearson M."/>
            <person name="Poon T.W."/>
            <person name="Priest M."/>
            <person name="Roberts A."/>
            <person name="Saif S."/>
            <person name="Shea T."/>
            <person name="Sisk P."/>
            <person name="Sykes S."/>
            <person name="Wortman J."/>
            <person name="Nusbaum C."/>
            <person name="Birren B."/>
        </authorList>
    </citation>
    <scope>NUCLEOTIDE SEQUENCE [LARGE SCALE GENOMIC DNA]</scope>
    <source>
        <strain evidence="3 4">P10297</strain>
    </source>
</reference>
<dbReference type="GO" id="GO:0003677">
    <property type="term" value="F:DNA binding"/>
    <property type="evidence" value="ECO:0007669"/>
    <property type="project" value="InterPro"/>
</dbReference>
<dbReference type="InterPro" id="IPR011010">
    <property type="entry name" value="DNA_brk_join_enz"/>
</dbReference>
<feature type="compositionally biased region" description="Basic and acidic residues" evidence="2">
    <location>
        <begin position="367"/>
        <end position="377"/>
    </location>
</feature>
<dbReference type="PANTHER" id="PTHR34605">
    <property type="entry name" value="PHAGE_INTEGRASE DOMAIN-CONTAINING PROTEIN"/>
    <property type="match status" value="1"/>
</dbReference>
<dbReference type="PANTHER" id="PTHR34605:SF3">
    <property type="entry name" value="P CELL-TYPE AGGLUTINATION PROTEIN MAP4-LIKE-RELATED"/>
    <property type="match status" value="1"/>
</dbReference>
<feature type="region of interest" description="Disordered" evidence="2">
    <location>
        <begin position="355"/>
        <end position="377"/>
    </location>
</feature>
<dbReference type="InterPro" id="IPR052925">
    <property type="entry name" value="Phage_Integrase-like_Recomb"/>
</dbReference>
<evidence type="ECO:0000256" key="1">
    <source>
        <dbReference type="ARBA" id="ARBA00023172"/>
    </source>
</evidence>
<accession>W2Y9L0</accession>
<dbReference type="Proteomes" id="UP000018948">
    <property type="component" value="Unassembled WGS sequence"/>
</dbReference>
<proteinExistence type="predicted"/>
<dbReference type="SUPFAM" id="SSF56349">
    <property type="entry name" value="DNA breaking-rejoining enzymes"/>
    <property type="match status" value="1"/>
</dbReference>
<protein>
    <recommendedName>
        <fullName evidence="5">Tyr recombinase domain-containing protein</fullName>
    </recommendedName>
</protein>
<sequence length="377" mass="41107">MKWTNLMLCWNKQKIPCKFRKIYTGGLANTSGDLWQTHHEMYTWGHGATGVPSALEQESHHGSTRMTHTTNRFDSLSSQLIAGKQMRTRHLAGLKQFGLKSAISDGVINSESDSSPDCSHNTNSCFKECAGSVLHDKNEAQYRKKCSNTSSGYLSSAQHRVICGAAVLGFFFCLRGAEYLSVSSKRHRYCLQVSDVSVKDANSNSTSEYASASAVSITLRGRKTDQNGRTTTRTLDKSEHPPVCPVFAALLLLRNASAINMSGDEPIYSSSPGRVLSAEPMSNVLRSAAKACDVNPSNISTHFQRVGGATALHAAGVDADTIRMHGRWSSDACQIYIRHRDAASLQLARRMSSFKSNSNSNFGHTDPNGETRAHALA</sequence>
<keyword evidence="1" id="KW-0233">DNA recombination</keyword>
<evidence type="ECO:0008006" key="5">
    <source>
        <dbReference type="Google" id="ProtNLM"/>
    </source>
</evidence>
<dbReference type="InterPro" id="IPR013762">
    <property type="entry name" value="Integrase-like_cat_sf"/>
</dbReference>
<dbReference type="OrthoDB" id="92990at2759"/>
<comment type="caution">
    <text evidence="3">The sequence shown here is derived from an EMBL/GenBank/DDBJ whole genome shotgun (WGS) entry which is preliminary data.</text>
</comment>
<name>W2Y9L0_PHYNI</name>
<gene>
    <name evidence="3" type="ORF">F442_19714</name>
</gene>